<dbReference type="SMART" id="SM00184">
    <property type="entry name" value="RING"/>
    <property type="match status" value="1"/>
</dbReference>
<evidence type="ECO:0000256" key="1">
    <source>
        <dbReference type="ARBA" id="ARBA00022723"/>
    </source>
</evidence>
<proteinExistence type="predicted"/>
<feature type="chain" id="PRO_5035760442" description="RING-type domain-containing protein" evidence="5">
    <location>
        <begin position="21"/>
        <end position="149"/>
    </location>
</feature>
<keyword evidence="3" id="KW-0862">Zinc</keyword>
<dbReference type="OrthoDB" id="5588846at2759"/>
<organism evidence="7 8">
    <name type="scientific">Albula glossodonta</name>
    <name type="common">roundjaw bonefish</name>
    <dbReference type="NCBI Taxonomy" id="121402"/>
    <lineage>
        <taxon>Eukaryota</taxon>
        <taxon>Metazoa</taxon>
        <taxon>Chordata</taxon>
        <taxon>Craniata</taxon>
        <taxon>Vertebrata</taxon>
        <taxon>Euteleostomi</taxon>
        <taxon>Actinopterygii</taxon>
        <taxon>Neopterygii</taxon>
        <taxon>Teleostei</taxon>
        <taxon>Albuliformes</taxon>
        <taxon>Albulidae</taxon>
        <taxon>Albula</taxon>
    </lineage>
</organism>
<evidence type="ECO:0000256" key="2">
    <source>
        <dbReference type="ARBA" id="ARBA00022771"/>
    </source>
</evidence>
<dbReference type="PROSITE" id="PS50089">
    <property type="entry name" value="ZF_RING_2"/>
    <property type="match status" value="1"/>
</dbReference>
<evidence type="ECO:0000313" key="7">
    <source>
        <dbReference type="EMBL" id="KAG9345276.1"/>
    </source>
</evidence>
<evidence type="ECO:0000256" key="5">
    <source>
        <dbReference type="SAM" id="SignalP"/>
    </source>
</evidence>
<name>A0A8T2P0K5_9TELE</name>
<dbReference type="SUPFAM" id="SSF57850">
    <property type="entry name" value="RING/U-box"/>
    <property type="match status" value="1"/>
</dbReference>
<keyword evidence="5" id="KW-0732">Signal</keyword>
<dbReference type="EMBL" id="JAFBMS010000018">
    <property type="protein sequence ID" value="KAG9345276.1"/>
    <property type="molecule type" value="Genomic_DNA"/>
</dbReference>
<comment type="caution">
    <text evidence="7">The sequence shown here is derived from an EMBL/GenBank/DDBJ whole genome shotgun (WGS) entry which is preliminary data.</text>
</comment>
<keyword evidence="1" id="KW-0479">Metal-binding</keyword>
<dbReference type="Pfam" id="PF00097">
    <property type="entry name" value="zf-C3HC4"/>
    <property type="match status" value="1"/>
</dbReference>
<dbReference type="AlphaFoldDB" id="A0A8T2P0K5"/>
<keyword evidence="2 4" id="KW-0863">Zinc-finger</keyword>
<feature type="domain" description="RING-type" evidence="6">
    <location>
        <begin position="64"/>
        <end position="111"/>
    </location>
</feature>
<sequence length="149" mass="16175">MTGIIMKGSTAALLWRILSALTFDCLKRGSYAAQRSPPKPSAARTASVDSSSLSICQGSELPHCQWCISFQAHLRRLACGHLYCDSCTDRIVNLAFEDIEGLSEYPCPVCHSIQQLGGLVITQCSLGTPLVAPAETLRRQAIREEGRGH</sequence>
<protein>
    <recommendedName>
        <fullName evidence="6">RING-type domain-containing protein</fullName>
    </recommendedName>
</protein>
<reference evidence="7" key="1">
    <citation type="thesis" date="2021" institute="BYU ScholarsArchive" country="Provo, UT, USA">
        <title>Applications of and Algorithms for Genome Assembly and Genomic Analyses with an Emphasis on Marine Teleosts.</title>
        <authorList>
            <person name="Pickett B.D."/>
        </authorList>
    </citation>
    <scope>NUCLEOTIDE SEQUENCE</scope>
    <source>
        <strain evidence="7">HI-2016</strain>
    </source>
</reference>
<evidence type="ECO:0000259" key="6">
    <source>
        <dbReference type="PROSITE" id="PS50089"/>
    </source>
</evidence>
<dbReference type="InterPro" id="IPR018957">
    <property type="entry name" value="Znf_C3HC4_RING-type"/>
</dbReference>
<evidence type="ECO:0000256" key="3">
    <source>
        <dbReference type="ARBA" id="ARBA00022833"/>
    </source>
</evidence>
<keyword evidence="8" id="KW-1185">Reference proteome</keyword>
<dbReference type="InterPro" id="IPR013083">
    <property type="entry name" value="Znf_RING/FYVE/PHD"/>
</dbReference>
<dbReference type="InterPro" id="IPR001841">
    <property type="entry name" value="Znf_RING"/>
</dbReference>
<feature type="signal peptide" evidence="5">
    <location>
        <begin position="1"/>
        <end position="20"/>
    </location>
</feature>
<gene>
    <name evidence="7" type="ORF">JZ751_009822</name>
</gene>
<evidence type="ECO:0000313" key="8">
    <source>
        <dbReference type="Proteomes" id="UP000824540"/>
    </source>
</evidence>
<dbReference type="GO" id="GO:0008270">
    <property type="term" value="F:zinc ion binding"/>
    <property type="evidence" value="ECO:0007669"/>
    <property type="project" value="UniProtKB-KW"/>
</dbReference>
<dbReference type="Proteomes" id="UP000824540">
    <property type="component" value="Unassembled WGS sequence"/>
</dbReference>
<dbReference type="Gene3D" id="3.30.40.10">
    <property type="entry name" value="Zinc/RING finger domain, C3HC4 (zinc finger)"/>
    <property type="match status" value="1"/>
</dbReference>
<accession>A0A8T2P0K5</accession>
<evidence type="ECO:0000256" key="4">
    <source>
        <dbReference type="PROSITE-ProRule" id="PRU00175"/>
    </source>
</evidence>